<reference evidence="6 7" key="1">
    <citation type="submission" date="2015-11" db="EMBL/GenBank/DDBJ databases">
        <title>Genomic analysis of 38 Legionella species identifies large and diverse effector repertoires.</title>
        <authorList>
            <person name="Burstein D."/>
            <person name="Amaro F."/>
            <person name="Zusman T."/>
            <person name="Lifshitz Z."/>
            <person name="Cohen O."/>
            <person name="Gilbert J.A."/>
            <person name="Pupko T."/>
            <person name="Shuman H.A."/>
            <person name="Segal G."/>
        </authorList>
    </citation>
    <scope>NUCLEOTIDE SEQUENCE [LARGE SCALE GENOMIC DNA]</scope>
    <source>
        <strain evidence="6 7">PX-1-G2-E2</strain>
    </source>
</reference>
<keyword evidence="7" id="KW-1185">Reference proteome</keyword>
<dbReference type="InterPro" id="IPR051692">
    <property type="entry name" value="OMP-like"/>
</dbReference>
<feature type="domain" description="Outer membrane protein beta-barrel" evidence="5">
    <location>
        <begin position="14"/>
        <end position="239"/>
    </location>
</feature>
<dbReference type="STRING" id="466.Lmac_2747"/>
<dbReference type="PANTHER" id="PTHR34001">
    <property type="entry name" value="BLL7405 PROTEIN"/>
    <property type="match status" value="1"/>
</dbReference>
<evidence type="ECO:0000259" key="5">
    <source>
        <dbReference type="Pfam" id="PF13505"/>
    </source>
</evidence>
<evidence type="ECO:0000256" key="1">
    <source>
        <dbReference type="ARBA" id="ARBA00004370"/>
    </source>
</evidence>
<sequence length="264" mass="28852">MKQILSVASIIVSILATSHSVHAMDARTTNIPWAGYYIGGNLGAAFGGLKNTLSVVNTSPNPLFHQPAIPNINASGSKTLTSSQFSGGAQLGYNKPVLSNLLLGFEVSYDYINLHESSGGIFAYTANSKHYYSLFTCAKLHHIGTLRPRLGYIHKKFLPYVTGGSAVSKLTYRQVFTDLQHLVVHPIPFDKTIWGWTAGGGLEYAAFDRYSFKIEYLYSGFRDRSAHRPLITTGRLAGLSANLDNTLHTIHVQTVLFGISAHFA</sequence>
<evidence type="ECO:0000313" key="6">
    <source>
        <dbReference type="EMBL" id="KTD24660.1"/>
    </source>
</evidence>
<keyword evidence="3" id="KW-0472">Membrane</keyword>
<dbReference type="InterPro" id="IPR011250">
    <property type="entry name" value="OMP/PagP_B-barrel"/>
</dbReference>
<dbReference type="Proteomes" id="UP000054908">
    <property type="component" value="Unassembled WGS sequence"/>
</dbReference>
<dbReference type="Pfam" id="PF13505">
    <property type="entry name" value="OMP_b-brl"/>
    <property type="match status" value="1"/>
</dbReference>
<evidence type="ECO:0000313" key="7">
    <source>
        <dbReference type="Proteomes" id="UP000054908"/>
    </source>
</evidence>
<evidence type="ECO:0000256" key="3">
    <source>
        <dbReference type="ARBA" id="ARBA00023136"/>
    </source>
</evidence>
<evidence type="ECO:0000256" key="2">
    <source>
        <dbReference type="ARBA" id="ARBA00022729"/>
    </source>
</evidence>
<dbReference type="SUPFAM" id="SSF56925">
    <property type="entry name" value="OMPA-like"/>
    <property type="match status" value="1"/>
</dbReference>
<dbReference type="PANTHER" id="PTHR34001:SF3">
    <property type="entry name" value="BLL7405 PROTEIN"/>
    <property type="match status" value="1"/>
</dbReference>
<dbReference type="AlphaFoldDB" id="A0A0W0VWG2"/>
<feature type="chain" id="PRO_5006915106" description="Outer membrane protein beta-barrel domain-containing protein" evidence="4">
    <location>
        <begin position="24"/>
        <end position="264"/>
    </location>
</feature>
<dbReference type="Gene3D" id="2.40.160.20">
    <property type="match status" value="1"/>
</dbReference>
<gene>
    <name evidence="6" type="ORF">Lmac_2747</name>
</gene>
<comment type="subcellular location">
    <subcellularLocation>
        <location evidence="1">Membrane</location>
    </subcellularLocation>
</comment>
<accession>A0A0W0VWG2</accession>
<proteinExistence type="predicted"/>
<dbReference type="PATRIC" id="fig|466.6.peg.2935"/>
<dbReference type="EMBL" id="LNYL01000050">
    <property type="protein sequence ID" value="KTD24660.1"/>
    <property type="molecule type" value="Genomic_DNA"/>
</dbReference>
<protein>
    <recommendedName>
        <fullName evidence="5">Outer membrane protein beta-barrel domain-containing protein</fullName>
    </recommendedName>
</protein>
<dbReference type="GO" id="GO:0016020">
    <property type="term" value="C:membrane"/>
    <property type="evidence" value="ECO:0007669"/>
    <property type="project" value="UniProtKB-SubCell"/>
</dbReference>
<dbReference type="OrthoDB" id="9922at2"/>
<dbReference type="InterPro" id="IPR027385">
    <property type="entry name" value="Beta-barrel_OMP"/>
</dbReference>
<organism evidence="6 7">
    <name type="scientific">Legionella maceachernii</name>
    <dbReference type="NCBI Taxonomy" id="466"/>
    <lineage>
        <taxon>Bacteria</taxon>
        <taxon>Pseudomonadati</taxon>
        <taxon>Pseudomonadota</taxon>
        <taxon>Gammaproteobacteria</taxon>
        <taxon>Legionellales</taxon>
        <taxon>Legionellaceae</taxon>
        <taxon>Legionella</taxon>
    </lineage>
</organism>
<feature type="signal peptide" evidence="4">
    <location>
        <begin position="1"/>
        <end position="23"/>
    </location>
</feature>
<evidence type="ECO:0000256" key="4">
    <source>
        <dbReference type="SAM" id="SignalP"/>
    </source>
</evidence>
<name>A0A0W0VWG2_9GAMM</name>
<keyword evidence="2 4" id="KW-0732">Signal</keyword>
<dbReference type="RefSeq" id="WP_058453425.1">
    <property type="nucleotide sequence ID" value="NZ_CAAAIB010000019.1"/>
</dbReference>
<comment type="caution">
    <text evidence="6">The sequence shown here is derived from an EMBL/GenBank/DDBJ whole genome shotgun (WGS) entry which is preliminary data.</text>
</comment>